<feature type="transmembrane region" description="Helical" evidence="8">
    <location>
        <begin position="205"/>
        <end position="227"/>
    </location>
</feature>
<feature type="compositionally biased region" description="Low complexity" evidence="7">
    <location>
        <begin position="352"/>
        <end position="373"/>
    </location>
</feature>
<evidence type="ECO:0000256" key="3">
    <source>
        <dbReference type="ARBA" id="ARBA00022553"/>
    </source>
</evidence>
<evidence type="ECO:0000256" key="7">
    <source>
        <dbReference type="SAM" id="MobiDB-lite"/>
    </source>
</evidence>
<gene>
    <name evidence="10" type="ORF">SAMN04324258_1126</name>
</gene>
<dbReference type="GO" id="GO:0005886">
    <property type="term" value="C:plasma membrane"/>
    <property type="evidence" value="ECO:0007669"/>
    <property type="project" value="UniProtKB-SubCell"/>
</dbReference>
<evidence type="ECO:0000259" key="9">
    <source>
        <dbReference type="PROSITE" id="PS50006"/>
    </source>
</evidence>
<dbReference type="InterPro" id="IPR008984">
    <property type="entry name" value="SMAD_FHA_dom_sf"/>
</dbReference>
<dbReference type="CDD" id="cd00060">
    <property type="entry name" value="FHA"/>
    <property type="match status" value="1"/>
</dbReference>
<name>A0A1T5J877_9MICO</name>
<dbReference type="Gene3D" id="2.60.200.20">
    <property type="match status" value="1"/>
</dbReference>
<evidence type="ECO:0000313" key="11">
    <source>
        <dbReference type="Proteomes" id="UP000189777"/>
    </source>
</evidence>
<comment type="subcellular location">
    <subcellularLocation>
        <location evidence="1">Cell membrane</location>
        <topology evidence="1">Multi-pass membrane protein</topology>
    </subcellularLocation>
</comment>
<keyword evidence="2" id="KW-1003">Cell membrane</keyword>
<feature type="region of interest" description="Disordered" evidence="7">
    <location>
        <begin position="33"/>
        <end position="62"/>
    </location>
</feature>
<keyword evidence="4 8" id="KW-0812">Transmembrane</keyword>
<evidence type="ECO:0000256" key="5">
    <source>
        <dbReference type="ARBA" id="ARBA00022989"/>
    </source>
</evidence>
<protein>
    <submittedName>
        <fullName evidence="10">Forkhead associated (FHA) domain, binds pSer, pThr, pTyr</fullName>
    </submittedName>
</protein>
<feature type="compositionally biased region" description="Low complexity" evidence="7">
    <location>
        <begin position="259"/>
        <end position="321"/>
    </location>
</feature>
<keyword evidence="3" id="KW-0597">Phosphoprotein</keyword>
<evidence type="ECO:0000256" key="8">
    <source>
        <dbReference type="SAM" id="Phobius"/>
    </source>
</evidence>
<keyword evidence="11" id="KW-1185">Reference proteome</keyword>
<dbReference type="InterPro" id="IPR000253">
    <property type="entry name" value="FHA_dom"/>
</dbReference>
<feature type="transmembrane region" description="Helical" evidence="8">
    <location>
        <begin position="144"/>
        <end position="168"/>
    </location>
</feature>
<feature type="compositionally biased region" description="Low complexity" evidence="7">
    <location>
        <begin position="331"/>
        <end position="341"/>
    </location>
</feature>
<dbReference type="RefSeq" id="WP_079572299.1">
    <property type="nucleotide sequence ID" value="NZ_FUZQ01000002.1"/>
</dbReference>
<evidence type="ECO:0000313" key="10">
    <source>
        <dbReference type="EMBL" id="SKC47650.1"/>
    </source>
</evidence>
<evidence type="ECO:0000256" key="6">
    <source>
        <dbReference type="ARBA" id="ARBA00023136"/>
    </source>
</evidence>
<dbReference type="STRING" id="526729.SAMN04324258_1126"/>
<feature type="domain" description="FHA" evidence="9">
    <location>
        <begin position="438"/>
        <end position="496"/>
    </location>
</feature>
<proteinExistence type="predicted"/>
<dbReference type="SUPFAM" id="SSF49879">
    <property type="entry name" value="SMAD/FHA domain"/>
    <property type="match status" value="1"/>
</dbReference>
<dbReference type="PANTHER" id="PTHR36115">
    <property type="entry name" value="PROLINE-RICH ANTIGEN HOMOLOG-RELATED"/>
    <property type="match status" value="1"/>
</dbReference>
<dbReference type="PROSITE" id="PS50006">
    <property type="entry name" value="FHA_DOMAIN"/>
    <property type="match status" value="1"/>
</dbReference>
<dbReference type="Proteomes" id="UP000189777">
    <property type="component" value="Unassembled WGS sequence"/>
</dbReference>
<dbReference type="InterPro" id="IPR010432">
    <property type="entry name" value="RDD"/>
</dbReference>
<organism evidence="10 11">
    <name type="scientific">Krasilnikoviella flava</name>
    <dbReference type="NCBI Taxonomy" id="526729"/>
    <lineage>
        <taxon>Bacteria</taxon>
        <taxon>Bacillati</taxon>
        <taxon>Actinomycetota</taxon>
        <taxon>Actinomycetes</taxon>
        <taxon>Micrococcales</taxon>
        <taxon>Promicromonosporaceae</taxon>
        <taxon>Krasilnikoviella</taxon>
    </lineage>
</organism>
<feature type="transmembrane region" description="Helical" evidence="8">
    <location>
        <begin position="104"/>
        <end position="124"/>
    </location>
</feature>
<dbReference type="OrthoDB" id="3254248at2"/>
<evidence type="ECO:0000256" key="4">
    <source>
        <dbReference type="ARBA" id="ARBA00022692"/>
    </source>
</evidence>
<keyword evidence="5 8" id="KW-1133">Transmembrane helix</keyword>
<feature type="region of interest" description="Disordered" evidence="7">
    <location>
        <begin position="259"/>
        <end position="389"/>
    </location>
</feature>
<dbReference type="InterPro" id="IPR051791">
    <property type="entry name" value="Pra-immunoreactive"/>
</dbReference>
<dbReference type="Pfam" id="PF06271">
    <property type="entry name" value="RDD"/>
    <property type="match status" value="1"/>
</dbReference>
<sequence>MSDVLCAGCGSTQRAGAPFCAVCGRAFPRTGRPVETPAGPPQGALQRAHDGAGSVAGPPGQVSLVHTGTTEPEMMTATQVPAYQRPAAPEVEVAPVYAHVGRRIVAFLLDGVVAGVLFGIVYGIGFSTVDLPSSGVITAGDPQFAPLVAQILTVAGLASAAAGLYWLAMLIWEGRTGKTLGNLIMGIRTQRADGGGMPIGVGRAFLRYLVVAACGLVPFFGTLLVQLSPLWDGGGRKQGWQDKAGKAVVVDRRAMQRAAAPRTASFAPASGGPAARPAAPAAQQPVAQPVTQQPVVQPVAQQPVSQPVVQQPVVQQPGQSPASPPPGVHDPYAAPAYQQPASAVGPGSLITGVPGAGAPQPQQVAPQPQQVAPPQQPAPAQPVAHQAPEAPVSEVEEHTSFETRMQSRAQRQELRPAPVVAVELELESGDRHVVDGPARIGRNPEASAGEPVILVRVDDPTRSVSKNHADLDVDSAGLWLNDRGSTNGTVISVAGLPPRVAEPGARVRVPVGATIHVGDRRIVVHPGGRA</sequence>
<dbReference type="EMBL" id="FUZQ01000002">
    <property type="protein sequence ID" value="SKC47650.1"/>
    <property type="molecule type" value="Genomic_DNA"/>
</dbReference>
<dbReference type="Pfam" id="PF00498">
    <property type="entry name" value="FHA"/>
    <property type="match status" value="1"/>
</dbReference>
<dbReference type="AlphaFoldDB" id="A0A1T5J877"/>
<reference evidence="10 11" key="1">
    <citation type="submission" date="2017-02" db="EMBL/GenBank/DDBJ databases">
        <authorList>
            <person name="Peterson S.W."/>
        </authorList>
    </citation>
    <scope>NUCLEOTIDE SEQUENCE [LARGE SCALE GENOMIC DNA]</scope>
    <source>
        <strain evidence="10 11">DSM 21481</strain>
    </source>
</reference>
<evidence type="ECO:0000256" key="2">
    <source>
        <dbReference type="ARBA" id="ARBA00022475"/>
    </source>
</evidence>
<accession>A0A1T5J877</accession>
<evidence type="ECO:0000256" key="1">
    <source>
        <dbReference type="ARBA" id="ARBA00004651"/>
    </source>
</evidence>
<keyword evidence="6 8" id="KW-0472">Membrane</keyword>